<accession>A0ABR7HMZ5</accession>
<keyword evidence="3" id="KW-1185">Reference proteome</keyword>
<feature type="compositionally biased region" description="Acidic residues" evidence="1">
    <location>
        <begin position="197"/>
        <end position="209"/>
    </location>
</feature>
<evidence type="ECO:0000313" key="2">
    <source>
        <dbReference type="EMBL" id="MBC5728908.1"/>
    </source>
</evidence>
<gene>
    <name evidence="2" type="ORF">H8R91_10345</name>
</gene>
<name>A0ABR7HMZ5_9FIRM</name>
<dbReference type="RefSeq" id="WP_186936054.1">
    <property type="nucleotide sequence ID" value="NZ_JACOPS010000005.1"/>
</dbReference>
<protein>
    <submittedName>
        <fullName evidence="2">Uncharacterized protein</fullName>
    </submittedName>
</protein>
<evidence type="ECO:0000256" key="1">
    <source>
        <dbReference type="SAM" id="MobiDB-lite"/>
    </source>
</evidence>
<reference evidence="2 3" key="1">
    <citation type="submission" date="2020-08" db="EMBL/GenBank/DDBJ databases">
        <title>Genome public.</title>
        <authorList>
            <person name="Liu C."/>
            <person name="Sun Q."/>
        </authorList>
    </citation>
    <scope>NUCLEOTIDE SEQUENCE [LARGE SCALE GENOMIC DNA]</scope>
    <source>
        <strain evidence="2 3">NSJ-71</strain>
    </source>
</reference>
<organism evidence="2 3">
    <name type="scientific">Ruminococcus intestinalis</name>
    <dbReference type="NCBI Taxonomy" id="2763066"/>
    <lineage>
        <taxon>Bacteria</taxon>
        <taxon>Bacillati</taxon>
        <taxon>Bacillota</taxon>
        <taxon>Clostridia</taxon>
        <taxon>Eubacteriales</taxon>
        <taxon>Oscillospiraceae</taxon>
        <taxon>Ruminococcus</taxon>
    </lineage>
</organism>
<feature type="compositionally biased region" description="Basic and acidic residues" evidence="1">
    <location>
        <begin position="145"/>
        <end position="179"/>
    </location>
</feature>
<dbReference type="EMBL" id="JACOPS010000005">
    <property type="protein sequence ID" value="MBC5728908.1"/>
    <property type="molecule type" value="Genomic_DNA"/>
</dbReference>
<dbReference type="Proteomes" id="UP000636755">
    <property type="component" value="Unassembled WGS sequence"/>
</dbReference>
<comment type="caution">
    <text evidence="2">The sequence shown here is derived from an EMBL/GenBank/DDBJ whole genome shotgun (WGS) entry which is preliminary data.</text>
</comment>
<feature type="region of interest" description="Disordered" evidence="1">
    <location>
        <begin position="136"/>
        <end position="209"/>
    </location>
</feature>
<proteinExistence type="predicted"/>
<evidence type="ECO:0000313" key="3">
    <source>
        <dbReference type="Proteomes" id="UP000636755"/>
    </source>
</evidence>
<sequence>MTFFDTVKGTVNTAADTISNVTQNIVEKNRTNAKLNRLRLIMKCESELMNRAYIALGKSFYENTKKGESVSEEQQKKLFEVIENSKAKIAKARECYRQIVDSSNDIFYGTPETQPKPEFKNEEVVDITVACSNENEYKSSPFEAQPEKKEEPAKEVQNDPVKEEVKTEEKKSVDREMEALKAYVNRLSQRDAKDESLDADTETDDKELF</sequence>